<evidence type="ECO:0000313" key="3">
    <source>
        <dbReference type="Proteomes" id="UP000199664"/>
    </source>
</evidence>
<name>A0A1H7RK33_9HYPH</name>
<reference evidence="3" key="1">
    <citation type="submission" date="2016-10" db="EMBL/GenBank/DDBJ databases">
        <authorList>
            <person name="Varghese N."/>
            <person name="Submissions S."/>
        </authorList>
    </citation>
    <scope>NUCLEOTIDE SEQUENCE [LARGE SCALE GENOMIC DNA]</scope>
    <source>
        <strain evidence="3">LMG 26383,CCUG 61248,R- 45681</strain>
    </source>
</reference>
<evidence type="ECO:0000313" key="2">
    <source>
        <dbReference type="EMBL" id="SEL60465.1"/>
    </source>
</evidence>
<comment type="similarity">
    <text evidence="1">Belongs to the RutC family.</text>
</comment>
<dbReference type="AlphaFoldDB" id="A0A1H7RK33"/>
<dbReference type="PANTHER" id="PTHR11803">
    <property type="entry name" value="2-IMINOBUTANOATE/2-IMINOPROPANOATE DEAMINASE RIDA"/>
    <property type="match status" value="1"/>
</dbReference>
<dbReference type="Pfam" id="PF01042">
    <property type="entry name" value="Ribonuc_L-PSP"/>
    <property type="match status" value="1"/>
</dbReference>
<dbReference type="GO" id="GO:0019239">
    <property type="term" value="F:deaminase activity"/>
    <property type="evidence" value="ECO:0007669"/>
    <property type="project" value="TreeGrafter"/>
</dbReference>
<dbReference type="STRING" id="1036779.SAMN04515666_104427"/>
<organism evidence="2 3">
    <name type="scientific">Bosea lupini</name>
    <dbReference type="NCBI Taxonomy" id="1036779"/>
    <lineage>
        <taxon>Bacteria</taxon>
        <taxon>Pseudomonadati</taxon>
        <taxon>Pseudomonadota</taxon>
        <taxon>Alphaproteobacteria</taxon>
        <taxon>Hyphomicrobiales</taxon>
        <taxon>Boseaceae</taxon>
        <taxon>Bosea</taxon>
    </lineage>
</organism>
<proteinExistence type="inferred from homology"/>
<dbReference type="PANTHER" id="PTHR11803:SF44">
    <property type="entry name" value="RUTC FAMILY PROTEIN YJGH"/>
    <property type="match status" value="1"/>
</dbReference>
<dbReference type="SUPFAM" id="SSF55298">
    <property type="entry name" value="YjgF-like"/>
    <property type="match status" value="1"/>
</dbReference>
<gene>
    <name evidence="2" type="ORF">SAMN04515666_104427</name>
</gene>
<dbReference type="Proteomes" id="UP000199664">
    <property type="component" value="Unassembled WGS sequence"/>
</dbReference>
<evidence type="ECO:0000256" key="1">
    <source>
        <dbReference type="ARBA" id="ARBA00010552"/>
    </source>
</evidence>
<accession>A0A1H7RK33</accession>
<dbReference type="OrthoDB" id="9799840at2"/>
<dbReference type="FunFam" id="3.30.1330.40:FF:000001">
    <property type="entry name" value="L-PSP family endoribonuclease"/>
    <property type="match status" value="1"/>
</dbReference>
<dbReference type="GO" id="GO:0005829">
    <property type="term" value="C:cytosol"/>
    <property type="evidence" value="ECO:0007669"/>
    <property type="project" value="TreeGrafter"/>
</dbReference>
<dbReference type="Gene3D" id="3.30.1330.40">
    <property type="entry name" value="RutC-like"/>
    <property type="match status" value="1"/>
</dbReference>
<dbReference type="InterPro" id="IPR035959">
    <property type="entry name" value="RutC-like_sf"/>
</dbReference>
<dbReference type="CDD" id="cd00448">
    <property type="entry name" value="YjgF_YER057c_UK114_family"/>
    <property type="match status" value="1"/>
</dbReference>
<dbReference type="RefSeq" id="WP_091835628.1">
    <property type="nucleotide sequence ID" value="NZ_FOAN01000004.1"/>
</dbReference>
<dbReference type="InterPro" id="IPR006175">
    <property type="entry name" value="YjgF/YER057c/UK114"/>
</dbReference>
<protein>
    <submittedName>
        <fullName evidence="2">Reactive intermediate/imine deaminase</fullName>
    </submittedName>
</protein>
<sequence length="131" mass="13743">MSEIETILSPDVPAPAGHYAQAVAYKDLVFVSGQLAPRPDGSHTAGEPFAVQARQALDNLLAVLAAAGCGPADVLKVTAYLVGAAHWPEFNGIYAEAFGPHRPARAVVPVPELHHGYLVEIEAVAVRRKAG</sequence>
<dbReference type="EMBL" id="FOAN01000004">
    <property type="protein sequence ID" value="SEL60465.1"/>
    <property type="molecule type" value="Genomic_DNA"/>
</dbReference>
<keyword evidence="3" id="KW-1185">Reference proteome</keyword>